<keyword evidence="1" id="KW-0812">Transmembrane</keyword>
<dbReference type="Pfam" id="PF13289">
    <property type="entry name" value="SIR2_2"/>
    <property type="match status" value="1"/>
</dbReference>
<evidence type="ECO:0000313" key="2">
    <source>
        <dbReference type="EMBL" id="MEW1974448.1"/>
    </source>
</evidence>
<protein>
    <submittedName>
        <fullName evidence="2">SIR2 family protein</fullName>
    </submittedName>
</protein>
<reference evidence="2 3" key="1">
    <citation type="submission" date="2024-06" db="EMBL/GenBank/DDBJ databases">
        <title>The Natural Products Discovery Center: Release of the First 8490 Sequenced Strains for Exploring Actinobacteria Biosynthetic Diversity.</title>
        <authorList>
            <person name="Kalkreuter E."/>
            <person name="Kautsar S.A."/>
            <person name="Yang D."/>
            <person name="Bader C.D."/>
            <person name="Teijaro C.N."/>
            <person name="Fluegel L."/>
            <person name="Davis C.M."/>
            <person name="Simpson J.R."/>
            <person name="Lauterbach L."/>
            <person name="Steele A.D."/>
            <person name="Gui C."/>
            <person name="Meng S."/>
            <person name="Li G."/>
            <person name="Viehrig K."/>
            <person name="Ye F."/>
            <person name="Su P."/>
            <person name="Kiefer A.F."/>
            <person name="Nichols A."/>
            <person name="Cepeda A.J."/>
            <person name="Yan W."/>
            <person name="Fan B."/>
            <person name="Jiang Y."/>
            <person name="Adhikari A."/>
            <person name="Zheng C.-J."/>
            <person name="Schuster L."/>
            <person name="Cowan T.M."/>
            <person name="Smanski M.J."/>
            <person name="Chevrette M.G."/>
            <person name="De Carvalho L.P.S."/>
            <person name="Shen B."/>
        </authorList>
    </citation>
    <scope>NUCLEOTIDE SEQUENCE [LARGE SCALE GENOMIC DNA]</scope>
    <source>
        <strain evidence="2 3">NPDC077434</strain>
    </source>
</reference>
<evidence type="ECO:0000313" key="3">
    <source>
        <dbReference type="Proteomes" id="UP001553715"/>
    </source>
</evidence>
<proteinExistence type="predicted"/>
<feature type="transmembrane region" description="Helical" evidence="1">
    <location>
        <begin position="276"/>
        <end position="294"/>
    </location>
</feature>
<accession>A0ABV3LI68</accession>
<keyword evidence="3" id="KW-1185">Reference proteome</keyword>
<name>A0ABV3LI68_9MICO</name>
<gene>
    <name evidence="2" type="ORF">AB0301_05100</name>
</gene>
<keyword evidence="1" id="KW-1133">Transmembrane helix</keyword>
<dbReference type="EMBL" id="JBFBMH010000004">
    <property type="protein sequence ID" value="MEW1974448.1"/>
    <property type="molecule type" value="Genomic_DNA"/>
</dbReference>
<keyword evidence="1" id="KW-0472">Membrane</keyword>
<dbReference type="RefSeq" id="WP_366232626.1">
    <property type="nucleotide sequence ID" value="NZ_JBFBMH010000004.1"/>
</dbReference>
<comment type="caution">
    <text evidence="2">The sequence shown here is derived from an EMBL/GenBank/DDBJ whole genome shotgun (WGS) entry which is preliminary data.</text>
</comment>
<evidence type="ECO:0000256" key="1">
    <source>
        <dbReference type="SAM" id="Phobius"/>
    </source>
</evidence>
<dbReference type="Proteomes" id="UP001553715">
    <property type="component" value="Unassembled WGS sequence"/>
</dbReference>
<sequence length="542" mass="59781">MRIILTLNFDHLIEQALRAEGIEPTVVASAADIEGMAPLHTLDCCVIHLHGDYLNPTTMLNTVTELTAYHPSTSRLLRKILEDYGLIVAGWSSKYDPALRDAIAMHYPNRFSLTWFEPASPSEEATILRTLKRGVHIAQDADLGFGSLADGVAALAIRRSRHPLTIPIAIETAKRELSGRTVAIGLHDRLRQELDALHRLPEFHLTDHNNGGDYEAMLARIEEATRLPAALLATLAYWGDSDTDSWWIDELPRFATPVDGSGLVKLLSLRVVSGSILFYAAGIAFYAAGIAAVARGRFDLLGRMFALRRPHHHNGDLEAFASSVDAEAGYEGAQNARTRLFDVVSPLLADGLSLGLEPLDDAWQLFEVLRLTWATHHSSQFDELQAEYAEKDKSFETANSAFDEAQRRTGADTSAAQTARAAAWQDRDRVLGRICRLASVGRPHILTADHRGDDRYQSVTAIRLAHDLSAERTVHPIIASGLLEDVDSALLAVRAVSTKLGMIGYELSWERVRGAAGIVPMQMWIDSGRTPQERTRRTVTTH</sequence>
<organism evidence="2 3">
    <name type="scientific">Microbacterium profundi</name>
    <dbReference type="NCBI Taxonomy" id="450380"/>
    <lineage>
        <taxon>Bacteria</taxon>
        <taxon>Bacillati</taxon>
        <taxon>Actinomycetota</taxon>
        <taxon>Actinomycetes</taxon>
        <taxon>Micrococcales</taxon>
        <taxon>Microbacteriaceae</taxon>
        <taxon>Microbacterium</taxon>
    </lineage>
</organism>